<feature type="domain" description="XPG-I" evidence="6">
    <location>
        <begin position="144"/>
        <end position="213"/>
    </location>
</feature>
<dbReference type="InterPro" id="IPR036279">
    <property type="entry name" value="5-3_exonuclease_C_sf"/>
</dbReference>
<proteinExistence type="predicted"/>
<dbReference type="Gene3D" id="1.10.150.20">
    <property type="entry name" value="5' to 3' exonuclease, C-terminal subdomain"/>
    <property type="match status" value="1"/>
</dbReference>
<keyword evidence="1" id="KW-0540">Nuclease</keyword>
<evidence type="ECO:0008006" key="9">
    <source>
        <dbReference type="Google" id="ProtNLM"/>
    </source>
</evidence>
<dbReference type="EMBL" id="MN739059">
    <property type="protein sequence ID" value="QHS86628.1"/>
    <property type="molecule type" value="Genomic_DNA"/>
</dbReference>
<dbReference type="Pfam" id="PF00752">
    <property type="entry name" value="XPG_N"/>
    <property type="match status" value="1"/>
</dbReference>
<dbReference type="InterPro" id="IPR006086">
    <property type="entry name" value="XPG-I_dom"/>
</dbReference>
<dbReference type="InterPro" id="IPR029060">
    <property type="entry name" value="PIN-like_dom_sf"/>
</dbReference>
<dbReference type="SMART" id="SM00485">
    <property type="entry name" value="XPGN"/>
    <property type="match status" value="1"/>
</dbReference>
<sequence length="357" mass="42016">MGIKNLNNLIDEFTNIDPHNQTELSNFKNKTFAVDANLFIYKFLYSNGNHINGLFFMINKLSKFKITPIFVFDGRPPEEKRHTIDNRKNLKKKVHTQVLNLKANLLLIEDPEKIIEINKKIINLEKRLVYVDKEVLESSKELLRLMNVMYIDAFSEAEQLCSILSRFNIVDGVISDDTDAVACGSKIILRNFNNKLDYISYYNFDEILFELDLKYSSFLDLCILLGTDYNHKIKNMNYKIAYKLIKNYNNIETIEDKTNYNIYYNYTKIRELFKNSDIPDGIINAIQKNKETVFTSNDLIKLVKFLEDKSSIKKQSFLFRLNKIYKNKCISPNKYSCFESTYKIKTSYLRNNPINKI</sequence>
<feature type="domain" description="XPG N-terminal" evidence="7">
    <location>
        <begin position="1"/>
        <end position="94"/>
    </location>
</feature>
<dbReference type="Gene3D" id="3.40.50.1010">
    <property type="entry name" value="5'-nuclease"/>
    <property type="match status" value="1"/>
</dbReference>
<dbReference type="InterPro" id="IPR006084">
    <property type="entry name" value="XPG/Rad2"/>
</dbReference>
<keyword evidence="3" id="KW-0255">Endonuclease</keyword>
<dbReference type="GO" id="GO:0046872">
    <property type="term" value="F:metal ion binding"/>
    <property type="evidence" value="ECO:0007669"/>
    <property type="project" value="UniProtKB-KW"/>
</dbReference>
<organism evidence="8">
    <name type="scientific">viral metagenome</name>
    <dbReference type="NCBI Taxonomy" id="1070528"/>
    <lineage>
        <taxon>unclassified sequences</taxon>
        <taxon>metagenomes</taxon>
        <taxon>organismal metagenomes</taxon>
    </lineage>
</organism>
<evidence type="ECO:0000256" key="3">
    <source>
        <dbReference type="ARBA" id="ARBA00022759"/>
    </source>
</evidence>
<dbReference type="AlphaFoldDB" id="A0A6C0B551"/>
<evidence type="ECO:0000313" key="8">
    <source>
        <dbReference type="EMBL" id="QHS86628.1"/>
    </source>
</evidence>
<evidence type="ECO:0000259" key="7">
    <source>
        <dbReference type="SMART" id="SM00485"/>
    </source>
</evidence>
<accession>A0A6C0B551</accession>
<reference evidence="8" key="1">
    <citation type="journal article" date="2020" name="Nature">
        <title>Giant virus diversity and host interactions through global metagenomics.</title>
        <authorList>
            <person name="Schulz F."/>
            <person name="Roux S."/>
            <person name="Paez-Espino D."/>
            <person name="Jungbluth S."/>
            <person name="Walsh D.A."/>
            <person name="Denef V.J."/>
            <person name="McMahon K.D."/>
            <person name="Konstantinidis K.T."/>
            <person name="Eloe-Fadrosh E.A."/>
            <person name="Kyrpides N.C."/>
            <person name="Woyke T."/>
        </authorList>
    </citation>
    <scope>NUCLEOTIDE SEQUENCE</scope>
    <source>
        <strain evidence="8">GVMAG-M-3300009422-16</strain>
    </source>
</reference>
<dbReference type="InterPro" id="IPR006085">
    <property type="entry name" value="XPG_DNA_repair_N"/>
</dbReference>
<dbReference type="SUPFAM" id="SSF47807">
    <property type="entry name" value="5' to 3' exonuclease, C-terminal subdomain"/>
    <property type="match status" value="1"/>
</dbReference>
<evidence type="ECO:0000256" key="2">
    <source>
        <dbReference type="ARBA" id="ARBA00022723"/>
    </source>
</evidence>
<evidence type="ECO:0000256" key="4">
    <source>
        <dbReference type="ARBA" id="ARBA00022801"/>
    </source>
</evidence>
<dbReference type="PRINTS" id="PR00853">
    <property type="entry name" value="XPGRADSUPER"/>
</dbReference>
<evidence type="ECO:0000256" key="5">
    <source>
        <dbReference type="ARBA" id="ARBA00022842"/>
    </source>
</evidence>
<keyword evidence="4" id="KW-0378">Hydrolase</keyword>
<dbReference type="GO" id="GO:0017108">
    <property type="term" value="F:5'-flap endonuclease activity"/>
    <property type="evidence" value="ECO:0007669"/>
    <property type="project" value="TreeGrafter"/>
</dbReference>
<dbReference type="Pfam" id="PF00867">
    <property type="entry name" value="XPG_I"/>
    <property type="match status" value="1"/>
</dbReference>
<name>A0A6C0B551_9ZZZZ</name>
<dbReference type="GO" id="GO:0008409">
    <property type="term" value="F:5'-3' exonuclease activity"/>
    <property type="evidence" value="ECO:0007669"/>
    <property type="project" value="TreeGrafter"/>
</dbReference>
<dbReference type="SUPFAM" id="SSF88723">
    <property type="entry name" value="PIN domain-like"/>
    <property type="match status" value="1"/>
</dbReference>
<evidence type="ECO:0000259" key="6">
    <source>
        <dbReference type="SMART" id="SM00484"/>
    </source>
</evidence>
<protein>
    <recommendedName>
        <fullName evidence="9">XPG N-terminal domain-containing protein</fullName>
    </recommendedName>
</protein>
<evidence type="ECO:0000256" key="1">
    <source>
        <dbReference type="ARBA" id="ARBA00022722"/>
    </source>
</evidence>
<dbReference type="PANTHER" id="PTHR11081:SF9">
    <property type="entry name" value="FLAP ENDONUCLEASE 1"/>
    <property type="match status" value="1"/>
</dbReference>
<keyword evidence="5" id="KW-0460">Magnesium</keyword>
<keyword evidence="2" id="KW-0479">Metal-binding</keyword>
<dbReference type="PANTHER" id="PTHR11081">
    <property type="entry name" value="FLAP ENDONUCLEASE FAMILY MEMBER"/>
    <property type="match status" value="1"/>
</dbReference>
<dbReference type="SMART" id="SM00484">
    <property type="entry name" value="XPGI"/>
    <property type="match status" value="1"/>
</dbReference>